<organism evidence="1 2">
    <name type="scientific">Araneus ventricosus</name>
    <name type="common">Orbweaver spider</name>
    <name type="synonym">Epeira ventricosa</name>
    <dbReference type="NCBI Taxonomy" id="182803"/>
    <lineage>
        <taxon>Eukaryota</taxon>
        <taxon>Metazoa</taxon>
        <taxon>Ecdysozoa</taxon>
        <taxon>Arthropoda</taxon>
        <taxon>Chelicerata</taxon>
        <taxon>Arachnida</taxon>
        <taxon>Araneae</taxon>
        <taxon>Araneomorphae</taxon>
        <taxon>Entelegynae</taxon>
        <taxon>Araneoidea</taxon>
        <taxon>Araneidae</taxon>
        <taxon>Araneus</taxon>
    </lineage>
</organism>
<dbReference type="EMBL" id="BGPR01002613">
    <property type="protein sequence ID" value="GBM76326.1"/>
    <property type="molecule type" value="Genomic_DNA"/>
</dbReference>
<proteinExistence type="predicted"/>
<accession>A0A4Y2IH73</accession>
<dbReference type="Proteomes" id="UP000499080">
    <property type="component" value="Unassembled WGS sequence"/>
</dbReference>
<evidence type="ECO:0000313" key="1">
    <source>
        <dbReference type="EMBL" id="GBM76326.1"/>
    </source>
</evidence>
<keyword evidence="2" id="KW-1185">Reference proteome</keyword>
<comment type="caution">
    <text evidence="1">The sequence shown here is derived from an EMBL/GenBank/DDBJ whole genome shotgun (WGS) entry which is preliminary data.</text>
</comment>
<reference evidence="1 2" key="1">
    <citation type="journal article" date="2019" name="Sci. Rep.">
        <title>Orb-weaving spider Araneus ventricosus genome elucidates the spidroin gene catalogue.</title>
        <authorList>
            <person name="Kono N."/>
            <person name="Nakamura H."/>
            <person name="Ohtoshi R."/>
            <person name="Moran D.A.P."/>
            <person name="Shinohara A."/>
            <person name="Yoshida Y."/>
            <person name="Fujiwara M."/>
            <person name="Mori M."/>
            <person name="Tomita M."/>
            <person name="Arakawa K."/>
        </authorList>
    </citation>
    <scope>NUCLEOTIDE SEQUENCE [LARGE SCALE GENOMIC DNA]</scope>
</reference>
<dbReference type="AlphaFoldDB" id="A0A4Y2IH73"/>
<name>A0A4Y2IH73_ARAVE</name>
<protein>
    <submittedName>
        <fullName evidence="1">Uncharacterized protein</fullName>
    </submittedName>
</protein>
<evidence type="ECO:0000313" key="2">
    <source>
        <dbReference type="Proteomes" id="UP000499080"/>
    </source>
</evidence>
<sequence>MRLFKKEAENRHTFFRHRNVIARDESVLAPIPSRMDPLPHPFPPDDKRTVRIKFHRLQTEFQMFGMNKSVQGCFGETNYPSGPLIARKVVFVPNRINAGMVFERAFSESGWLVKRVQK</sequence>
<gene>
    <name evidence="1" type="ORF">AVEN_214746_1</name>
</gene>